<evidence type="ECO:0000259" key="7">
    <source>
        <dbReference type="PROSITE" id="PS50994"/>
    </source>
</evidence>
<dbReference type="PANTHER" id="PTHR35004:SF6">
    <property type="entry name" value="TRANSPOSASE"/>
    <property type="match status" value="1"/>
</dbReference>
<dbReference type="PANTHER" id="PTHR35004">
    <property type="entry name" value="TRANSPOSASE RV3428C-RELATED"/>
    <property type="match status" value="1"/>
</dbReference>
<dbReference type="InterPro" id="IPR012337">
    <property type="entry name" value="RNaseH-like_sf"/>
</dbReference>
<evidence type="ECO:0000256" key="1">
    <source>
        <dbReference type="ARBA" id="ARBA00009277"/>
    </source>
</evidence>
<sequence length="464" mass="51656">MSLSEIARETGLDRKTVRKYLSAPGPATPPRRSPSGRSRARVIDEFGPLIDSMLRAEVLMKAAVIHERLAQEYGFTGNYQRVKLYVQTARPRIAEELGITPKELAGMHRRFEVIPGAQAQVDWGDEGKILAHMGIAKVYSFHMTLSYSRDPFCCFATSQDLQTFFDCHRRAFAHFGGTPMTIVYDRTKTVVRRHVAPGETVPLHPEAVGFAGHYDFDIDVLAAYRPQGKGRVERQVLIVHDHVLPGRSFSSVEEMDAAFTAWVPQRRAQIHKTHREVIAERAARDHAALKPLPATPYLVAERQLRHVGKDCLVAFDGNLYSVPARRVRARQVVEIRATKSQVTMHATLADAHGSTLLASHPRAIGRGARVIDESHWDGLPTGGRRTTTGDVPVQPRPERPQGEEVGPLQALLNRAAATRIEVGRRPLSVYDELTGNRIRTTAGKLGLPHLAETINEFTRRADEA</sequence>
<accession>A0A9W4DVJ0</accession>
<feature type="region of interest" description="Disordered" evidence="5">
    <location>
        <begin position="17"/>
        <end position="38"/>
    </location>
</feature>
<keyword evidence="2" id="KW-0815">Transposition</keyword>
<dbReference type="PROSITE" id="PS50531">
    <property type="entry name" value="HTH_IS21"/>
    <property type="match status" value="1"/>
</dbReference>
<name>A0A9W4DVJ0_9ACTN</name>
<reference evidence="8" key="1">
    <citation type="submission" date="2021-05" db="EMBL/GenBank/DDBJ databases">
        <authorList>
            <person name="Arsene-Ploetze F."/>
        </authorList>
    </citation>
    <scope>NUCLEOTIDE SEQUENCE</scope>
    <source>
        <strain evidence="8">DSM 42138</strain>
    </source>
</reference>
<evidence type="ECO:0000256" key="4">
    <source>
        <dbReference type="ARBA" id="ARBA00023172"/>
    </source>
</evidence>
<comment type="similarity">
    <text evidence="1">Belongs to the transposase IS21/IS408/IS1162 family.</text>
</comment>
<dbReference type="PROSITE" id="PS50994">
    <property type="entry name" value="INTEGRASE"/>
    <property type="match status" value="1"/>
</dbReference>
<dbReference type="AlphaFoldDB" id="A0A9W4DVJ0"/>
<dbReference type="Pfam" id="PF22483">
    <property type="entry name" value="Mu-transpos_C_2"/>
    <property type="match status" value="1"/>
</dbReference>
<dbReference type="GO" id="GO:0032196">
    <property type="term" value="P:transposition"/>
    <property type="evidence" value="ECO:0007669"/>
    <property type="project" value="UniProtKB-KW"/>
</dbReference>
<keyword evidence="3" id="KW-0238">DNA-binding</keyword>
<evidence type="ECO:0000256" key="5">
    <source>
        <dbReference type="SAM" id="MobiDB-lite"/>
    </source>
</evidence>
<dbReference type="Proteomes" id="UP001152519">
    <property type="component" value="Unassembled WGS sequence"/>
</dbReference>
<evidence type="ECO:0000313" key="8">
    <source>
        <dbReference type="EMBL" id="CAG6397130.1"/>
    </source>
</evidence>
<evidence type="ECO:0000313" key="9">
    <source>
        <dbReference type="Proteomes" id="UP001152519"/>
    </source>
</evidence>
<feature type="region of interest" description="Disordered" evidence="5">
    <location>
        <begin position="374"/>
        <end position="404"/>
    </location>
</feature>
<dbReference type="NCBIfam" id="NF033546">
    <property type="entry name" value="transpos_IS21"/>
    <property type="match status" value="1"/>
</dbReference>
<dbReference type="GO" id="GO:0003677">
    <property type="term" value="F:DNA binding"/>
    <property type="evidence" value="ECO:0007669"/>
    <property type="project" value="UniProtKB-KW"/>
</dbReference>
<dbReference type="Pfam" id="PF00665">
    <property type="entry name" value="rve"/>
    <property type="match status" value="1"/>
</dbReference>
<dbReference type="SUPFAM" id="SSF53098">
    <property type="entry name" value="Ribonuclease H-like"/>
    <property type="match status" value="1"/>
</dbReference>
<dbReference type="EMBL" id="CAJSLV010000081">
    <property type="protein sequence ID" value="CAG6397130.1"/>
    <property type="molecule type" value="Genomic_DNA"/>
</dbReference>
<dbReference type="InterPro" id="IPR036397">
    <property type="entry name" value="RNaseH_sf"/>
</dbReference>
<dbReference type="InterPro" id="IPR001584">
    <property type="entry name" value="Integrase_cat-core"/>
</dbReference>
<evidence type="ECO:0000256" key="2">
    <source>
        <dbReference type="ARBA" id="ARBA00022578"/>
    </source>
</evidence>
<gene>
    <name evidence="8" type="ORF">SCOCK_50179</name>
</gene>
<dbReference type="InterPro" id="IPR054353">
    <property type="entry name" value="IstA-like_C"/>
</dbReference>
<keyword evidence="9" id="KW-1185">Reference proteome</keyword>
<dbReference type="GO" id="GO:0015074">
    <property type="term" value="P:DNA integration"/>
    <property type="evidence" value="ECO:0007669"/>
    <property type="project" value="InterPro"/>
</dbReference>
<protein>
    <submittedName>
        <fullName evidence="8">Transposase</fullName>
    </submittedName>
</protein>
<evidence type="ECO:0000259" key="6">
    <source>
        <dbReference type="PROSITE" id="PS50531"/>
    </source>
</evidence>
<comment type="caution">
    <text evidence="8">The sequence shown here is derived from an EMBL/GenBank/DDBJ whole genome shotgun (WGS) entry which is preliminary data.</text>
</comment>
<keyword evidence="4" id="KW-0233">DNA recombination</keyword>
<feature type="domain" description="Integrase catalytic" evidence="7">
    <location>
        <begin position="111"/>
        <end position="301"/>
    </location>
</feature>
<dbReference type="InterPro" id="IPR017894">
    <property type="entry name" value="HTH_IS21_transposase_type"/>
</dbReference>
<dbReference type="Gene3D" id="3.30.420.10">
    <property type="entry name" value="Ribonuclease H-like superfamily/Ribonuclease H"/>
    <property type="match status" value="1"/>
</dbReference>
<feature type="domain" description="HTH IS21-type" evidence="6">
    <location>
        <begin position="1"/>
        <end position="54"/>
    </location>
</feature>
<organism evidence="8 9">
    <name type="scientific">Actinacidiphila cocklensis</name>
    <dbReference type="NCBI Taxonomy" id="887465"/>
    <lineage>
        <taxon>Bacteria</taxon>
        <taxon>Bacillati</taxon>
        <taxon>Actinomycetota</taxon>
        <taxon>Actinomycetes</taxon>
        <taxon>Kitasatosporales</taxon>
        <taxon>Streptomycetaceae</taxon>
        <taxon>Actinacidiphila</taxon>
    </lineage>
</organism>
<dbReference type="GO" id="GO:0006310">
    <property type="term" value="P:DNA recombination"/>
    <property type="evidence" value="ECO:0007669"/>
    <property type="project" value="UniProtKB-KW"/>
</dbReference>
<proteinExistence type="inferred from homology"/>
<evidence type="ECO:0000256" key="3">
    <source>
        <dbReference type="ARBA" id="ARBA00023125"/>
    </source>
</evidence>